<sequence length="71" mass="7372">MWIDGDKAAKSKEEKAPKGKKGKDNPAENGDAKIDQGQGGLEPIPESWGAGRGGYTLSSSHFLGNLAVSST</sequence>
<dbReference type="AlphaFoldDB" id="A0A0P7U709"/>
<evidence type="ECO:0000256" key="5">
    <source>
        <dbReference type="SAM" id="MobiDB-lite"/>
    </source>
</evidence>
<organism evidence="6 7">
    <name type="scientific">Scleropages formosus</name>
    <name type="common">Asian bonytongue</name>
    <name type="synonym">Osteoglossum formosum</name>
    <dbReference type="NCBI Taxonomy" id="113540"/>
    <lineage>
        <taxon>Eukaryota</taxon>
        <taxon>Metazoa</taxon>
        <taxon>Chordata</taxon>
        <taxon>Craniata</taxon>
        <taxon>Vertebrata</taxon>
        <taxon>Euteleostomi</taxon>
        <taxon>Actinopterygii</taxon>
        <taxon>Neopterygii</taxon>
        <taxon>Teleostei</taxon>
        <taxon>Osteoglossocephala</taxon>
        <taxon>Osteoglossomorpha</taxon>
        <taxon>Osteoglossiformes</taxon>
        <taxon>Osteoglossidae</taxon>
        <taxon>Scleropages</taxon>
    </lineage>
</organism>
<dbReference type="EMBL" id="JARO02003604">
    <property type="protein sequence ID" value="KPP70159.1"/>
    <property type="molecule type" value="Genomic_DNA"/>
</dbReference>
<feature type="compositionally biased region" description="Basic and acidic residues" evidence="5">
    <location>
        <begin position="1"/>
        <end position="34"/>
    </location>
</feature>
<feature type="region of interest" description="Disordered" evidence="5">
    <location>
        <begin position="1"/>
        <end position="71"/>
    </location>
</feature>
<evidence type="ECO:0000256" key="4">
    <source>
        <dbReference type="ARBA" id="ARBA00023242"/>
    </source>
</evidence>
<evidence type="ECO:0000256" key="2">
    <source>
        <dbReference type="ARBA" id="ARBA00007696"/>
    </source>
</evidence>
<evidence type="ECO:0000256" key="3">
    <source>
        <dbReference type="ARBA" id="ARBA00023125"/>
    </source>
</evidence>
<proteinExistence type="inferred from homology"/>
<dbReference type="GO" id="GO:0000785">
    <property type="term" value="C:chromatin"/>
    <property type="evidence" value="ECO:0007669"/>
    <property type="project" value="InterPro"/>
</dbReference>
<comment type="similarity">
    <text evidence="2">Belongs to the HMGN family.</text>
</comment>
<reference evidence="6 7" key="1">
    <citation type="submission" date="2015-08" db="EMBL/GenBank/DDBJ databases">
        <title>The genome of the Asian arowana (Scleropages formosus).</title>
        <authorList>
            <person name="Tan M.H."/>
            <person name="Gan H.M."/>
            <person name="Croft L.J."/>
            <person name="Austin C.M."/>
        </authorList>
    </citation>
    <scope>NUCLEOTIDE SEQUENCE [LARGE SCALE GENOMIC DNA]</scope>
    <source>
        <strain evidence="6">Aro1</strain>
    </source>
</reference>
<comment type="caution">
    <text evidence="6">The sequence shown here is derived from an EMBL/GenBank/DDBJ whole genome shotgun (WGS) entry which is preliminary data.</text>
</comment>
<keyword evidence="4" id="KW-0539">Nucleus</keyword>
<evidence type="ECO:0000256" key="1">
    <source>
        <dbReference type="ARBA" id="ARBA00004123"/>
    </source>
</evidence>
<feature type="compositionally biased region" description="Polar residues" evidence="5">
    <location>
        <begin position="56"/>
        <end position="71"/>
    </location>
</feature>
<dbReference type="PRINTS" id="PR00925">
    <property type="entry name" value="NONHISHMG17"/>
</dbReference>
<gene>
    <name evidence="6" type="ORF">Z043_111036</name>
</gene>
<dbReference type="GO" id="GO:0031492">
    <property type="term" value="F:nucleosomal DNA binding"/>
    <property type="evidence" value="ECO:0007669"/>
    <property type="project" value="InterPro"/>
</dbReference>
<dbReference type="Proteomes" id="UP000034805">
    <property type="component" value="Unassembled WGS sequence"/>
</dbReference>
<accession>A0A0P7U709</accession>
<name>A0A0P7U709_SCLFO</name>
<dbReference type="InterPro" id="IPR000079">
    <property type="entry name" value="HMGN_fam"/>
</dbReference>
<dbReference type="GO" id="GO:0005634">
    <property type="term" value="C:nucleus"/>
    <property type="evidence" value="ECO:0007669"/>
    <property type="project" value="UniProtKB-SubCell"/>
</dbReference>
<evidence type="ECO:0000313" key="6">
    <source>
        <dbReference type="EMBL" id="KPP70159.1"/>
    </source>
</evidence>
<protein>
    <submittedName>
        <fullName evidence="6">Uncharacterized protein</fullName>
    </submittedName>
</protein>
<keyword evidence="3" id="KW-0238">DNA-binding</keyword>
<comment type="subcellular location">
    <subcellularLocation>
        <location evidence="1">Nucleus</location>
    </subcellularLocation>
</comment>
<evidence type="ECO:0000313" key="7">
    <source>
        <dbReference type="Proteomes" id="UP000034805"/>
    </source>
</evidence>